<protein>
    <submittedName>
        <fullName evidence="1">Uncharacterized protein</fullName>
    </submittedName>
</protein>
<dbReference type="EMBL" id="CVLB01000001">
    <property type="protein sequence ID" value="CRF33225.1"/>
    <property type="molecule type" value="Genomic_DNA"/>
</dbReference>
<name>A0A0G4K6L7_9SPIR</name>
<organism evidence="1 2">
    <name type="scientific">Brachyspira suanatina</name>
    <dbReference type="NCBI Taxonomy" id="381802"/>
    <lineage>
        <taxon>Bacteria</taxon>
        <taxon>Pseudomonadati</taxon>
        <taxon>Spirochaetota</taxon>
        <taxon>Spirochaetia</taxon>
        <taxon>Brachyspirales</taxon>
        <taxon>Brachyspiraceae</taxon>
        <taxon>Brachyspira</taxon>
    </lineage>
</organism>
<evidence type="ECO:0000313" key="1">
    <source>
        <dbReference type="EMBL" id="CRF33225.1"/>
    </source>
</evidence>
<reference evidence="2" key="1">
    <citation type="submission" date="2015-04" db="EMBL/GenBank/DDBJ databases">
        <authorList>
            <person name="Mushtaq Mamoona"/>
        </authorList>
    </citation>
    <scope>NUCLEOTIDE SEQUENCE [LARGE SCALE GENOMIC DNA]</scope>
    <source>
        <strain evidence="2">AN4859/03</strain>
    </source>
</reference>
<accession>A0A0G4K6L7</accession>
<dbReference type="RefSeq" id="WP_008725115.1">
    <property type="nucleotide sequence ID" value="NZ_CVLB01000001.1"/>
</dbReference>
<sequence>MKTIKIFGKNREEIEKQARDKYGESYFIISVRESKRKNIFGMIKKEFEVSIGILEQY</sequence>
<gene>
    <name evidence="1" type="ORF">BRSU_1307</name>
</gene>
<evidence type="ECO:0000313" key="2">
    <source>
        <dbReference type="Proteomes" id="UP000043763"/>
    </source>
</evidence>
<dbReference type="Proteomes" id="UP000043763">
    <property type="component" value="Unassembled WGS sequence"/>
</dbReference>
<proteinExistence type="predicted"/>
<dbReference type="GeneID" id="66489198"/>
<dbReference type="AlphaFoldDB" id="A0A0G4K6L7"/>
<keyword evidence="2" id="KW-1185">Reference proteome</keyword>